<name>A0ABW0R3J7_9BACL</name>
<dbReference type="RefSeq" id="WP_378113755.1">
    <property type="nucleotide sequence ID" value="NZ_JBHSNC010000056.1"/>
</dbReference>
<sequence>MKLKILPLTITAALTAALLFGGWFAYRHYGIEKPLDRLAGAVPGVTSAVVTTTNGQVNIDVRLKQDADVSEVYRKVKSDGASEIGGKKFTLTAEGQTNERLDKAWSYALFDVAQAMENRQYTGIREAMNKLSEQFPGMTADTSMDEDNVYVTLRDGTAAKFVILPRQPATLEVWPNA</sequence>
<accession>A0ABW0R3J7</accession>
<proteinExistence type="predicted"/>
<organism evidence="1 2">
    <name type="scientific">Cohnella yongneupensis</name>
    <dbReference type="NCBI Taxonomy" id="425006"/>
    <lineage>
        <taxon>Bacteria</taxon>
        <taxon>Bacillati</taxon>
        <taxon>Bacillota</taxon>
        <taxon>Bacilli</taxon>
        <taxon>Bacillales</taxon>
        <taxon>Paenibacillaceae</taxon>
        <taxon>Cohnella</taxon>
    </lineage>
</organism>
<dbReference type="EMBL" id="JBHSNC010000056">
    <property type="protein sequence ID" value="MFC5531794.1"/>
    <property type="molecule type" value="Genomic_DNA"/>
</dbReference>
<comment type="caution">
    <text evidence="1">The sequence shown here is derived from an EMBL/GenBank/DDBJ whole genome shotgun (WGS) entry which is preliminary data.</text>
</comment>
<gene>
    <name evidence="1" type="ORF">ACFPQ4_20450</name>
</gene>
<protein>
    <submittedName>
        <fullName evidence="1">Uncharacterized protein</fullName>
    </submittedName>
</protein>
<keyword evidence="2" id="KW-1185">Reference proteome</keyword>
<dbReference type="Proteomes" id="UP001596108">
    <property type="component" value="Unassembled WGS sequence"/>
</dbReference>
<evidence type="ECO:0000313" key="1">
    <source>
        <dbReference type="EMBL" id="MFC5531794.1"/>
    </source>
</evidence>
<reference evidence="2" key="1">
    <citation type="journal article" date="2019" name="Int. J. Syst. Evol. Microbiol.">
        <title>The Global Catalogue of Microorganisms (GCM) 10K type strain sequencing project: providing services to taxonomists for standard genome sequencing and annotation.</title>
        <authorList>
            <consortium name="The Broad Institute Genomics Platform"/>
            <consortium name="The Broad Institute Genome Sequencing Center for Infectious Disease"/>
            <person name="Wu L."/>
            <person name="Ma J."/>
        </authorList>
    </citation>
    <scope>NUCLEOTIDE SEQUENCE [LARGE SCALE GENOMIC DNA]</scope>
    <source>
        <strain evidence="2">CGMCC 1.18578</strain>
    </source>
</reference>
<evidence type="ECO:0000313" key="2">
    <source>
        <dbReference type="Proteomes" id="UP001596108"/>
    </source>
</evidence>